<evidence type="ECO:0000256" key="1">
    <source>
        <dbReference type="ARBA" id="ARBA00001946"/>
    </source>
</evidence>
<evidence type="ECO:0000313" key="14">
    <source>
        <dbReference type="Proteomes" id="UP000182276"/>
    </source>
</evidence>
<dbReference type="CDD" id="cd01949">
    <property type="entry name" value="GGDEF"/>
    <property type="match status" value="1"/>
</dbReference>
<feature type="domain" description="GGDEF" evidence="10">
    <location>
        <begin position="392"/>
        <end position="522"/>
    </location>
</feature>
<evidence type="ECO:0000313" key="13">
    <source>
        <dbReference type="Proteomes" id="UP000031271"/>
    </source>
</evidence>
<evidence type="ECO:0000313" key="12">
    <source>
        <dbReference type="EMBL" id="SDM50902.1"/>
    </source>
</evidence>
<reference evidence="11 13" key="3">
    <citation type="journal article" name="Genome Announc.">
        <title>Complete Genome Sequence of Pseudomonas balearica DSM 6083T.</title>
        <authorList>
            <person name="Bennasar-Figueras A."/>
            <person name="Salva-Serra F."/>
            <person name="Jaen-Luchoro D."/>
            <person name="Segui C."/>
            <person name="Aliaga F."/>
            <person name="Busquets A."/>
            <person name="Gomila M."/>
            <person name="Moore E.R."/>
            <person name="Lalucat J."/>
        </authorList>
    </citation>
    <scope>NUCLEOTIDE SEQUENCE [LARGE SCALE GENOMIC DNA]</scope>
    <source>
        <strain evidence="13">DSM 6083</strain>
        <strain evidence="11">DSM6083</strain>
    </source>
</reference>
<sequence>MPLTRMFRIDLRRSVVLLTVAATLVTLVIGFYASSQVQRQMLIDNTLEANRVYAAKLADITEQSFAGARQQLGFASAQFSTRFDDDAYLQQELRHLRMQTNRYDTVMVVDAGGIVRGVSPLSRHLKGEQLDNPGSQQALRLRRAAVSEPYMSPRGNLVVLVSQPIFGPDGQYLGYVAGAIHLKQSGPLAALLGEHFYQDGSYIYVVDRTRRLLYHPQPERLGTVVGTNPVIDAVLLGESGSQRLINSQGVDMLAGYAQVPSVGWGIVAQRPTEVTLSALEGLMMEVLRETAPMAVLTLLLVGMLASLIARPLWQLAQAASEMDAPETPERIHRIRSWYFEAAQLKRALLLGISLLHQKIGKLNLDAQTDPLTGLRNRRGLTTAVEMLRAEQRHFAVITLDIDHFKRINDTFGHDVGDQVIRQVADLMRSCSRDSDVLCRFGGEEFLVLLPNADCHSAAQVGERLRHCVEQAKIDTVGAVTISLGVAEWPTHGETAEQVFKRADEALYRAKQAGRNRLLVAPSGNAEPPASQ</sequence>
<evidence type="ECO:0000256" key="2">
    <source>
        <dbReference type="ARBA" id="ARBA00004533"/>
    </source>
</evidence>
<comment type="catalytic activity">
    <reaction evidence="9">
        <text>2 GTP = 3',3'-c-di-GMP + 2 diphosphate</text>
        <dbReference type="Rhea" id="RHEA:24898"/>
        <dbReference type="ChEBI" id="CHEBI:33019"/>
        <dbReference type="ChEBI" id="CHEBI:37565"/>
        <dbReference type="ChEBI" id="CHEBI:58805"/>
        <dbReference type="EC" id="2.7.7.65"/>
    </reaction>
</comment>
<dbReference type="NCBIfam" id="TIGR00254">
    <property type="entry name" value="GGDEF"/>
    <property type="match status" value="1"/>
</dbReference>
<reference evidence="13" key="1">
    <citation type="submission" date="2014-03" db="EMBL/GenBank/DDBJ databases">
        <title>Complete genome of Pseudomonas balearica DSM 6083T, a sewage water isolate from an enrichment with 2-methylnaphthalene.</title>
        <authorList>
            <person name="Salva-Serra F."/>
            <person name="Jaen-Luchoro D."/>
            <person name="Busquets A."/>
            <person name="Pena A."/>
            <person name="Gomila M."/>
            <person name="Bosch R."/>
            <person name="Nogales B."/>
            <person name="Garcia-Valdes E."/>
            <person name="Lalucat J."/>
            <person name="Bennasar A."/>
        </authorList>
    </citation>
    <scope>NUCLEOTIDE SEQUENCE [LARGE SCALE GENOMIC DNA]</scope>
    <source>
        <strain evidence="13">DSM 6083</strain>
    </source>
</reference>
<gene>
    <name evidence="11" type="ORF">CL52_11915</name>
    <name evidence="12" type="ORF">SAMN05660875_105295</name>
</gene>
<dbReference type="GO" id="GO:0043709">
    <property type="term" value="P:cell adhesion involved in single-species biofilm formation"/>
    <property type="evidence" value="ECO:0007669"/>
    <property type="project" value="TreeGrafter"/>
</dbReference>
<evidence type="ECO:0000313" key="11">
    <source>
        <dbReference type="EMBL" id="AJE15702.1"/>
    </source>
</evidence>
<keyword evidence="7" id="KW-1133">Transmembrane helix</keyword>
<dbReference type="InterPro" id="IPR029151">
    <property type="entry name" value="Sensor-like_sf"/>
</dbReference>
<keyword evidence="14" id="KW-1185">Reference proteome</keyword>
<dbReference type="GeneID" id="77260608"/>
<evidence type="ECO:0000256" key="5">
    <source>
        <dbReference type="ARBA" id="ARBA00022475"/>
    </source>
</evidence>
<dbReference type="SUPFAM" id="SSF103190">
    <property type="entry name" value="Sensory domain-like"/>
    <property type="match status" value="2"/>
</dbReference>
<dbReference type="PROSITE" id="PS50887">
    <property type="entry name" value="GGDEF"/>
    <property type="match status" value="1"/>
</dbReference>
<evidence type="ECO:0000256" key="9">
    <source>
        <dbReference type="ARBA" id="ARBA00034247"/>
    </source>
</evidence>
<dbReference type="EMBL" id="FNHO01000005">
    <property type="protein sequence ID" value="SDM50902.1"/>
    <property type="molecule type" value="Genomic_DNA"/>
</dbReference>
<dbReference type="InterPro" id="IPR050469">
    <property type="entry name" value="Diguanylate_Cyclase"/>
</dbReference>
<comment type="cofactor">
    <cofactor evidence="1">
        <name>Mg(2+)</name>
        <dbReference type="ChEBI" id="CHEBI:18420"/>
    </cofactor>
</comment>
<dbReference type="PANTHER" id="PTHR45138">
    <property type="entry name" value="REGULATORY COMPONENTS OF SENSORY TRANSDUCTION SYSTEM"/>
    <property type="match status" value="1"/>
</dbReference>
<evidence type="ECO:0000256" key="8">
    <source>
        <dbReference type="ARBA" id="ARBA00023136"/>
    </source>
</evidence>
<dbReference type="Proteomes" id="UP000031271">
    <property type="component" value="Chromosome"/>
</dbReference>
<dbReference type="RefSeq" id="WP_052264563.1">
    <property type="nucleotide sequence ID" value="NZ_CP007511.1"/>
</dbReference>
<reference evidence="12 14" key="2">
    <citation type="submission" date="2016-10" db="EMBL/GenBank/DDBJ databases">
        <authorList>
            <person name="Varghese N."/>
            <person name="Submissions S."/>
        </authorList>
    </citation>
    <scope>NUCLEOTIDE SEQUENCE [LARGE SCALE GENOMIC DNA]</scope>
    <source>
        <strain evidence="12 14">DSM 6083</strain>
    </source>
</reference>
<dbReference type="InterPro" id="IPR000160">
    <property type="entry name" value="GGDEF_dom"/>
</dbReference>
<dbReference type="PANTHER" id="PTHR45138:SF9">
    <property type="entry name" value="DIGUANYLATE CYCLASE DGCM-RELATED"/>
    <property type="match status" value="1"/>
</dbReference>
<evidence type="ECO:0000256" key="4">
    <source>
        <dbReference type="ARBA" id="ARBA00012528"/>
    </source>
</evidence>
<keyword evidence="5" id="KW-1003">Cell membrane</keyword>
<dbReference type="Pfam" id="PF00990">
    <property type="entry name" value="GGDEF"/>
    <property type="match status" value="1"/>
</dbReference>
<dbReference type="Proteomes" id="UP000182276">
    <property type="component" value="Unassembled WGS sequence"/>
</dbReference>
<protein>
    <recommendedName>
        <fullName evidence="4">diguanylate cyclase</fullName>
        <ecNumber evidence="4">2.7.7.65</ecNumber>
    </recommendedName>
</protein>
<keyword evidence="6" id="KW-0812">Transmembrane</keyword>
<dbReference type="InterPro" id="IPR043128">
    <property type="entry name" value="Rev_trsase/Diguanyl_cyclase"/>
</dbReference>
<evidence type="ECO:0000256" key="6">
    <source>
        <dbReference type="ARBA" id="ARBA00022692"/>
    </source>
</evidence>
<dbReference type="EC" id="2.7.7.65" evidence="4"/>
<dbReference type="InterPro" id="IPR029787">
    <property type="entry name" value="Nucleotide_cyclase"/>
</dbReference>
<dbReference type="SMART" id="SM00267">
    <property type="entry name" value="GGDEF"/>
    <property type="match status" value="1"/>
</dbReference>
<dbReference type="FunFam" id="3.30.70.270:FF:000001">
    <property type="entry name" value="Diguanylate cyclase domain protein"/>
    <property type="match status" value="1"/>
</dbReference>
<evidence type="ECO:0000256" key="7">
    <source>
        <dbReference type="ARBA" id="ARBA00022989"/>
    </source>
</evidence>
<evidence type="ECO:0000256" key="3">
    <source>
        <dbReference type="ARBA" id="ARBA00004651"/>
    </source>
</evidence>
<dbReference type="GO" id="GO:0052621">
    <property type="term" value="F:diguanylate cyclase activity"/>
    <property type="evidence" value="ECO:0007669"/>
    <property type="project" value="UniProtKB-EC"/>
</dbReference>
<dbReference type="Gene3D" id="3.30.70.270">
    <property type="match status" value="1"/>
</dbReference>
<dbReference type="GO" id="GO:1902201">
    <property type="term" value="P:negative regulation of bacterial-type flagellum-dependent cell motility"/>
    <property type="evidence" value="ECO:0007669"/>
    <property type="project" value="TreeGrafter"/>
</dbReference>
<dbReference type="Pfam" id="PF02743">
    <property type="entry name" value="dCache_1"/>
    <property type="match status" value="1"/>
</dbReference>
<dbReference type="GO" id="GO:0005886">
    <property type="term" value="C:plasma membrane"/>
    <property type="evidence" value="ECO:0007669"/>
    <property type="project" value="UniProtKB-SubCell"/>
</dbReference>
<organism evidence="11 13">
    <name type="scientific">Stutzerimonas balearica DSM 6083</name>
    <dbReference type="NCBI Taxonomy" id="1123016"/>
    <lineage>
        <taxon>Bacteria</taxon>
        <taxon>Pseudomonadati</taxon>
        <taxon>Pseudomonadota</taxon>
        <taxon>Gammaproteobacteria</taxon>
        <taxon>Pseudomonadales</taxon>
        <taxon>Pseudomonadaceae</taxon>
        <taxon>Stutzerimonas</taxon>
    </lineage>
</organism>
<comment type="subcellular location">
    <subcellularLocation>
        <location evidence="2">Cell inner membrane</location>
    </subcellularLocation>
    <subcellularLocation>
        <location evidence="3">Cell membrane</location>
        <topology evidence="3">Multi-pass membrane protein</topology>
    </subcellularLocation>
</comment>
<dbReference type="KEGG" id="pbm:CL52_11915"/>
<dbReference type="CDD" id="cd18773">
    <property type="entry name" value="PDC1_HK_sensor"/>
    <property type="match status" value="1"/>
</dbReference>
<dbReference type="InterPro" id="IPR033479">
    <property type="entry name" value="dCache_1"/>
</dbReference>
<dbReference type="SUPFAM" id="SSF55073">
    <property type="entry name" value="Nucleotide cyclase"/>
    <property type="match status" value="1"/>
</dbReference>
<dbReference type="EMBL" id="CP007511">
    <property type="protein sequence ID" value="AJE15702.1"/>
    <property type="molecule type" value="Genomic_DNA"/>
</dbReference>
<accession>A0A8D3Y2A2</accession>
<evidence type="ECO:0000259" key="10">
    <source>
        <dbReference type="PROSITE" id="PS50887"/>
    </source>
</evidence>
<keyword evidence="8" id="KW-0472">Membrane</keyword>
<dbReference type="Gene3D" id="3.30.450.20">
    <property type="entry name" value="PAS domain"/>
    <property type="match status" value="1"/>
</dbReference>
<dbReference type="AlphaFoldDB" id="A0A8D3Y2A2"/>
<dbReference type="CDD" id="cd18774">
    <property type="entry name" value="PDC2_HK_sensor"/>
    <property type="match status" value="1"/>
</dbReference>
<proteinExistence type="predicted"/>
<name>A0A8D3Y2A2_9GAMM</name>